<organism evidence="2 3">
    <name type="scientific">Colletotrichum zoysiae</name>
    <dbReference type="NCBI Taxonomy" id="1216348"/>
    <lineage>
        <taxon>Eukaryota</taxon>
        <taxon>Fungi</taxon>
        <taxon>Dikarya</taxon>
        <taxon>Ascomycota</taxon>
        <taxon>Pezizomycotina</taxon>
        <taxon>Sordariomycetes</taxon>
        <taxon>Hypocreomycetidae</taxon>
        <taxon>Glomerellales</taxon>
        <taxon>Glomerellaceae</taxon>
        <taxon>Colletotrichum</taxon>
        <taxon>Colletotrichum graminicola species complex</taxon>
    </lineage>
</organism>
<dbReference type="EMBL" id="MU843100">
    <property type="protein sequence ID" value="KAK2021507.1"/>
    <property type="molecule type" value="Genomic_DNA"/>
</dbReference>
<dbReference type="SUPFAM" id="SSF53167">
    <property type="entry name" value="Purine and uridine phosphorylases"/>
    <property type="match status" value="1"/>
</dbReference>
<dbReference type="GO" id="GO:0003824">
    <property type="term" value="F:catalytic activity"/>
    <property type="evidence" value="ECO:0007669"/>
    <property type="project" value="InterPro"/>
</dbReference>
<name>A0AAD9LV23_9PEZI</name>
<evidence type="ECO:0000313" key="1">
    <source>
        <dbReference type="EMBL" id="KAK2020746.1"/>
    </source>
</evidence>
<evidence type="ECO:0000313" key="3">
    <source>
        <dbReference type="Proteomes" id="UP001232148"/>
    </source>
</evidence>
<accession>A0AAD9LV23</accession>
<dbReference type="EMBL" id="MU843179">
    <property type="protein sequence ID" value="KAK2020746.1"/>
    <property type="molecule type" value="Genomic_DNA"/>
</dbReference>
<keyword evidence="3" id="KW-1185">Reference proteome</keyword>
<dbReference type="AlphaFoldDB" id="A0AAD9LV23"/>
<dbReference type="GO" id="GO:0009116">
    <property type="term" value="P:nucleoside metabolic process"/>
    <property type="evidence" value="ECO:0007669"/>
    <property type="project" value="InterPro"/>
</dbReference>
<comment type="caution">
    <text evidence="2">The sequence shown here is derived from an EMBL/GenBank/DDBJ whole genome shotgun (WGS) entry which is preliminary data.</text>
</comment>
<dbReference type="Proteomes" id="UP001232148">
    <property type="component" value="Unassembled WGS sequence"/>
</dbReference>
<protein>
    <submittedName>
        <fullName evidence="2">Purine and uridine phosphorylase</fullName>
    </submittedName>
</protein>
<dbReference type="PANTHER" id="PTHR46082:SF11">
    <property type="entry name" value="AAA+ ATPASE DOMAIN-CONTAINING PROTEIN-RELATED"/>
    <property type="match status" value="1"/>
</dbReference>
<dbReference type="PANTHER" id="PTHR46082">
    <property type="entry name" value="ATP/GTP-BINDING PROTEIN-RELATED"/>
    <property type="match status" value="1"/>
</dbReference>
<gene>
    <name evidence="2" type="ORF">LX32DRAFT_712648</name>
    <name evidence="1" type="ORF">LX32DRAFT_715394</name>
</gene>
<dbReference type="InterPro" id="IPR035994">
    <property type="entry name" value="Nucleoside_phosphorylase_sf"/>
</dbReference>
<dbReference type="Gene3D" id="3.40.50.1580">
    <property type="entry name" value="Nucleoside phosphorylase domain"/>
    <property type="match status" value="1"/>
</dbReference>
<dbReference type="InterPro" id="IPR053137">
    <property type="entry name" value="NLR-like"/>
</dbReference>
<sequence>MSDPQAYTVGWICAMTTKSVAAQAFFDGEHAAPRQVAQYNNNSYVLCRISSHNVVVTALPDGESGMTLAATVAKNMLYSFLNVRIRLMVGIRGGVPGLKHDIQLGDVAFSSPRDGKGGPLVLLQAALANLKATYKIIGHQLVKAVDTKLEKIKKQKKYIQTSPASDRLYKSHIVHPSTPSDVCDVMCGDDAAYLVSRDKRDKEDNNPAIHYGLIASGNQLIKDARKRDELAAERGVLCFEIEAAGLINHFPCLVIRGICDYSDSHKNKEWQGFAAMMAAAYAKVLLLRIPPNNVEEEEPILDVLNTMADETKIAVETNSYEYPLLFNKAII</sequence>
<reference evidence="2" key="1">
    <citation type="submission" date="2021-06" db="EMBL/GenBank/DDBJ databases">
        <title>Comparative genomics, transcriptomics and evolutionary studies reveal genomic signatures of adaptation to plant cell wall in hemibiotrophic fungi.</title>
        <authorList>
            <consortium name="DOE Joint Genome Institute"/>
            <person name="Baroncelli R."/>
            <person name="Diaz J.F."/>
            <person name="Benocci T."/>
            <person name="Peng M."/>
            <person name="Battaglia E."/>
            <person name="Haridas S."/>
            <person name="Andreopoulos W."/>
            <person name="Labutti K."/>
            <person name="Pangilinan J."/>
            <person name="Floch G.L."/>
            <person name="Makela M.R."/>
            <person name="Henrissat B."/>
            <person name="Grigoriev I.V."/>
            <person name="Crouch J.A."/>
            <person name="De Vries R.P."/>
            <person name="Sukno S.A."/>
            <person name="Thon M.R."/>
        </authorList>
    </citation>
    <scope>NUCLEOTIDE SEQUENCE</scope>
    <source>
        <strain evidence="2">MAFF235873</strain>
    </source>
</reference>
<evidence type="ECO:0000313" key="2">
    <source>
        <dbReference type="EMBL" id="KAK2021507.1"/>
    </source>
</evidence>
<proteinExistence type="predicted"/>